<name>A0ABT7QKZ8_9GAMM</name>
<protein>
    <recommendedName>
        <fullName evidence="5">Secreted protein</fullName>
    </recommendedName>
</protein>
<proteinExistence type="inferred from homology"/>
<dbReference type="Gene3D" id="3.40.190.150">
    <property type="entry name" value="Bordetella uptake gene, domain 1"/>
    <property type="match status" value="1"/>
</dbReference>
<feature type="signal peptide" evidence="2">
    <location>
        <begin position="1"/>
        <end position="28"/>
    </location>
</feature>
<sequence length="81" mass="8716">MGAHKSFYQPIIRLITSTAIFAAGAAGAADFPKKAVNYIIPFGPGGESDITARHQQPFFKELFGEDLVISYKPGGGTVRWS</sequence>
<dbReference type="EMBL" id="JANQAO010000002">
    <property type="protein sequence ID" value="MDM5147379.1"/>
    <property type="molecule type" value="Genomic_DNA"/>
</dbReference>
<dbReference type="InterPro" id="IPR042100">
    <property type="entry name" value="Bug_dom1"/>
</dbReference>
<reference evidence="3" key="2">
    <citation type="journal article" date="2023" name="Microbiome">
        <title>Synthase-selected sorting approach identifies a beta-lactone synthase in a nudibranch symbiotic bacterium.</title>
        <authorList>
            <person name="Dzunkova M."/>
            <person name="La Clair J.J."/>
            <person name="Tyml T."/>
            <person name="Doud D."/>
            <person name="Schulz F."/>
            <person name="Piquer-Esteban S."/>
            <person name="Porcel Sanchis D."/>
            <person name="Osborn A."/>
            <person name="Robinson D."/>
            <person name="Louie K.B."/>
            <person name="Bowen B.P."/>
            <person name="Bowers R.M."/>
            <person name="Lee J."/>
            <person name="Arnau V."/>
            <person name="Diaz-Villanueva W."/>
            <person name="Stepanauskas R."/>
            <person name="Gosliner T."/>
            <person name="Date S.V."/>
            <person name="Northen T.R."/>
            <person name="Cheng J.F."/>
            <person name="Burkart M.D."/>
            <person name="Woyke T."/>
        </authorList>
    </citation>
    <scope>NUCLEOTIDE SEQUENCE</scope>
    <source>
        <strain evidence="3">Df01</strain>
    </source>
</reference>
<comment type="similarity">
    <text evidence="1">Belongs to the UPF0065 (bug) family.</text>
</comment>
<keyword evidence="4" id="KW-1185">Reference proteome</keyword>
<dbReference type="InterPro" id="IPR005064">
    <property type="entry name" value="BUG"/>
</dbReference>
<evidence type="ECO:0000256" key="2">
    <source>
        <dbReference type="SAM" id="SignalP"/>
    </source>
</evidence>
<comment type="caution">
    <text evidence="3">The sequence shown here is derived from an EMBL/GenBank/DDBJ whole genome shotgun (WGS) entry which is preliminary data.</text>
</comment>
<accession>A0ABT7QKZ8</accession>
<dbReference type="Proteomes" id="UP001168167">
    <property type="component" value="Unassembled WGS sequence"/>
</dbReference>
<keyword evidence="2" id="KW-0732">Signal</keyword>
<evidence type="ECO:0000313" key="3">
    <source>
        <dbReference type="EMBL" id="MDM5147379.1"/>
    </source>
</evidence>
<gene>
    <name evidence="3" type="ORF">NQX30_03200</name>
</gene>
<feature type="chain" id="PRO_5046783672" description="Secreted protein" evidence="2">
    <location>
        <begin position="29"/>
        <end position="81"/>
    </location>
</feature>
<dbReference type="PANTHER" id="PTHR42928:SF3">
    <property type="entry name" value="UPF0065 PROTEIN YFLP"/>
    <property type="match status" value="1"/>
</dbReference>
<evidence type="ECO:0000256" key="1">
    <source>
        <dbReference type="ARBA" id="ARBA00006987"/>
    </source>
</evidence>
<evidence type="ECO:0000313" key="4">
    <source>
        <dbReference type="Proteomes" id="UP001168167"/>
    </source>
</evidence>
<evidence type="ECO:0008006" key="5">
    <source>
        <dbReference type="Google" id="ProtNLM"/>
    </source>
</evidence>
<reference evidence="3" key="1">
    <citation type="submission" date="2022-08" db="EMBL/GenBank/DDBJ databases">
        <authorList>
            <person name="Dzunkova M."/>
            <person name="La Clair J."/>
            <person name="Tyml T."/>
            <person name="Doud D."/>
            <person name="Schulz F."/>
            <person name="Piquer S."/>
            <person name="Porcel Sanchis D."/>
            <person name="Osborn A."/>
            <person name="Robinson D."/>
            <person name="Louie K.B."/>
            <person name="Bowen B.P."/>
            <person name="Bowers R."/>
            <person name="Lee J."/>
            <person name="Arnau Llombart V."/>
            <person name="Diaz Villanueva W."/>
            <person name="Gosliner T."/>
            <person name="Northen T."/>
            <person name="Cheng J.-F."/>
            <person name="Burkart M.D."/>
            <person name="Woyke T."/>
        </authorList>
    </citation>
    <scope>NUCLEOTIDE SEQUENCE</scope>
    <source>
        <strain evidence="3">Df01</strain>
    </source>
</reference>
<organism evidence="3 4">
    <name type="scientific">Candidatus Doriopsillibacter californiensis</name>
    <dbReference type="NCBI Taxonomy" id="2970740"/>
    <lineage>
        <taxon>Bacteria</taxon>
        <taxon>Pseudomonadati</taxon>
        <taxon>Pseudomonadota</taxon>
        <taxon>Gammaproteobacteria</taxon>
        <taxon>Candidatus Tethybacterales</taxon>
        <taxon>Candidatus Persebacteraceae</taxon>
        <taxon>Candidatus Doriopsillibacter</taxon>
    </lineage>
</organism>
<dbReference type="PANTHER" id="PTHR42928">
    <property type="entry name" value="TRICARBOXYLATE-BINDING PROTEIN"/>
    <property type="match status" value="1"/>
</dbReference>